<organism evidence="9 10">
    <name type="scientific">Glutinoglossum americanum</name>
    <dbReference type="NCBI Taxonomy" id="1670608"/>
    <lineage>
        <taxon>Eukaryota</taxon>
        <taxon>Fungi</taxon>
        <taxon>Dikarya</taxon>
        <taxon>Ascomycota</taxon>
        <taxon>Pezizomycotina</taxon>
        <taxon>Geoglossomycetes</taxon>
        <taxon>Geoglossales</taxon>
        <taxon>Geoglossaceae</taxon>
        <taxon>Glutinoglossum</taxon>
    </lineage>
</organism>
<evidence type="ECO:0000313" key="10">
    <source>
        <dbReference type="Proteomes" id="UP000698800"/>
    </source>
</evidence>
<dbReference type="InterPro" id="IPR001164">
    <property type="entry name" value="ArfGAP_dom"/>
</dbReference>
<evidence type="ECO:0000256" key="6">
    <source>
        <dbReference type="SAM" id="MobiDB-lite"/>
    </source>
</evidence>
<dbReference type="Proteomes" id="UP000698800">
    <property type="component" value="Unassembled WGS sequence"/>
</dbReference>
<keyword evidence="10" id="KW-1185">Reference proteome</keyword>
<dbReference type="InterPro" id="IPR037278">
    <property type="entry name" value="ARFGAP/RecO"/>
</dbReference>
<feature type="region of interest" description="Disordered" evidence="6">
    <location>
        <begin position="242"/>
        <end position="286"/>
    </location>
</feature>
<keyword evidence="5" id="KW-0343">GTPase activation</keyword>
<dbReference type="Pfam" id="PF01412">
    <property type="entry name" value="ArfGap"/>
    <property type="match status" value="1"/>
</dbReference>
<comment type="function">
    <text evidence="5">GTPase-activating protein for the ADP ribosylation factor family.</text>
</comment>
<dbReference type="InterPro" id="IPR038508">
    <property type="entry name" value="ArfGAP_dom_sf"/>
</dbReference>
<dbReference type="SMART" id="SM00233">
    <property type="entry name" value="PH"/>
    <property type="match status" value="1"/>
</dbReference>
<dbReference type="SUPFAM" id="SSF103657">
    <property type="entry name" value="BAR/IMD domain-like"/>
    <property type="match status" value="1"/>
</dbReference>
<dbReference type="SUPFAM" id="SSF50729">
    <property type="entry name" value="PH domain-like"/>
    <property type="match status" value="1"/>
</dbReference>
<dbReference type="CDD" id="cd07608">
    <property type="entry name" value="BAR_ArfGAP_fungi"/>
    <property type="match status" value="1"/>
</dbReference>
<proteinExistence type="predicted"/>
<keyword evidence="2 4" id="KW-0863">Zinc-finger</keyword>
<dbReference type="Pfam" id="PF00169">
    <property type="entry name" value="PH"/>
    <property type="match status" value="1"/>
</dbReference>
<evidence type="ECO:0000259" key="7">
    <source>
        <dbReference type="PROSITE" id="PS50003"/>
    </source>
</evidence>
<accession>A0A9P8L5S7</accession>
<dbReference type="FunFam" id="2.30.29.30:FF:000252">
    <property type="entry name" value="ARF GTPase activator (Csx2)"/>
    <property type="match status" value="1"/>
</dbReference>
<dbReference type="GO" id="GO:0005768">
    <property type="term" value="C:endosome"/>
    <property type="evidence" value="ECO:0007669"/>
    <property type="project" value="TreeGrafter"/>
</dbReference>
<feature type="domain" description="PH" evidence="7">
    <location>
        <begin position="663"/>
        <end position="769"/>
    </location>
</feature>
<dbReference type="EMBL" id="JAGHQL010000031">
    <property type="protein sequence ID" value="KAH0543490.1"/>
    <property type="molecule type" value="Genomic_DNA"/>
</dbReference>
<feature type="region of interest" description="Disordered" evidence="6">
    <location>
        <begin position="1086"/>
        <end position="1136"/>
    </location>
</feature>
<dbReference type="CDD" id="cd08204">
    <property type="entry name" value="ArfGap"/>
    <property type="match status" value="1"/>
</dbReference>
<evidence type="ECO:0000256" key="5">
    <source>
        <dbReference type="RuleBase" id="RU369028"/>
    </source>
</evidence>
<dbReference type="GO" id="GO:0006891">
    <property type="term" value="P:intra-Golgi vesicle-mediated transport"/>
    <property type="evidence" value="ECO:0007669"/>
    <property type="project" value="TreeGrafter"/>
</dbReference>
<dbReference type="FunFam" id="1.20.1270.60:FF:000051">
    <property type="entry name" value="ARF GTPase activator (Csx2)"/>
    <property type="match status" value="1"/>
</dbReference>
<evidence type="ECO:0000256" key="2">
    <source>
        <dbReference type="ARBA" id="ARBA00022771"/>
    </source>
</evidence>
<keyword evidence="3 5" id="KW-0862">Zinc</keyword>
<dbReference type="PROSITE" id="PS50115">
    <property type="entry name" value="ARFGAP"/>
    <property type="match status" value="1"/>
</dbReference>
<name>A0A9P8L5S7_9PEZI</name>
<dbReference type="PANTHER" id="PTHR23180:SF160">
    <property type="entry name" value="ADP-RIBOSYLATION FACTOR GTPASE-ACTIVATING PROTEIN EFFECTOR PROTEIN 1"/>
    <property type="match status" value="1"/>
</dbReference>
<dbReference type="Gene3D" id="2.30.29.30">
    <property type="entry name" value="Pleckstrin-homology domain (PH domain)/Phosphotyrosine-binding domain (PTB)"/>
    <property type="match status" value="1"/>
</dbReference>
<dbReference type="InterPro" id="IPR004148">
    <property type="entry name" value="BAR_dom"/>
</dbReference>
<dbReference type="GO" id="GO:0005096">
    <property type="term" value="F:GTPase activator activity"/>
    <property type="evidence" value="ECO:0007669"/>
    <property type="project" value="UniProtKB-KW"/>
</dbReference>
<comment type="caution">
    <text evidence="9">The sequence shown here is derived from an EMBL/GenBank/DDBJ whole genome shotgun (WGS) entry which is preliminary data.</text>
</comment>
<dbReference type="PANTHER" id="PTHR23180">
    <property type="entry name" value="CENTAURIN/ARF"/>
    <property type="match status" value="1"/>
</dbReference>
<dbReference type="OrthoDB" id="10266696at2759"/>
<evidence type="ECO:0000256" key="3">
    <source>
        <dbReference type="ARBA" id="ARBA00022833"/>
    </source>
</evidence>
<feature type="region of interest" description="Disordered" evidence="6">
    <location>
        <begin position="530"/>
        <end position="640"/>
    </location>
</feature>
<feature type="compositionally biased region" description="Low complexity" evidence="6">
    <location>
        <begin position="617"/>
        <end position="637"/>
    </location>
</feature>
<dbReference type="SUPFAM" id="SSF57863">
    <property type="entry name" value="ArfGap/RecO-like zinc finger"/>
    <property type="match status" value="1"/>
</dbReference>
<protein>
    <recommendedName>
        <fullName evidence="5">ADP-ribosylation factor GTPase-activating protein</fullName>
    </recommendedName>
</protein>
<keyword evidence="1 5" id="KW-0479">Metal-binding</keyword>
<dbReference type="InterPro" id="IPR045258">
    <property type="entry name" value="ACAP1/2/3-like"/>
</dbReference>
<gene>
    <name evidence="9" type="ORF">FGG08_002158</name>
</gene>
<dbReference type="InterPro" id="IPR001849">
    <property type="entry name" value="PH_domain"/>
</dbReference>
<dbReference type="SMART" id="SM00105">
    <property type="entry name" value="ArfGap"/>
    <property type="match status" value="1"/>
</dbReference>
<evidence type="ECO:0000259" key="8">
    <source>
        <dbReference type="PROSITE" id="PS50115"/>
    </source>
</evidence>
<dbReference type="AlphaFoldDB" id="A0A9P8L5S7"/>
<evidence type="ECO:0000256" key="1">
    <source>
        <dbReference type="ARBA" id="ARBA00022723"/>
    </source>
</evidence>
<dbReference type="PROSITE" id="PS50003">
    <property type="entry name" value="PH_DOMAIN"/>
    <property type="match status" value="1"/>
</dbReference>
<dbReference type="InterPro" id="IPR011993">
    <property type="entry name" value="PH-like_dom_sf"/>
</dbReference>
<feature type="domain" description="Arf-GAP" evidence="8">
    <location>
        <begin position="850"/>
        <end position="974"/>
    </location>
</feature>
<keyword evidence="5" id="KW-0040">ANK repeat</keyword>
<reference evidence="9" key="1">
    <citation type="submission" date="2021-03" db="EMBL/GenBank/DDBJ databases">
        <title>Comparative genomics and phylogenomic investigation of the class Geoglossomycetes provide insights into ecological specialization and systematics.</title>
        <authorList>
            <person name="Melie T."/>
            <person name="Pirro S."/>
            <person name="Miller A.N."/>
            <person name="Quandt A."/>
        </authorList>
    </citation>
    <scope>NUCLEOTIDE SEQUENCE</scope>
    <source>
        <strain evidence="9">GBOQ0MN5Z8</strain>
    </source>
</reference>
<dbReference type="GO" id="GO:0008270">
    <property type="term" value="F:zinc ion binding"/>
    <property type="evidence" value="ECO:0007669"/>
    <property type="project" value="UniProtKB-KW"/>
</dbReference>
<dbReference type="Gene3D" id="1.10.220.150">
    <property type="entry name" value="Arf GTPase activating protein"/>
    <property type="match status" value="1"/>
</dbReference>
<feature type="compositionally biased region" description="Polar residues" evidence="6">
    <location>
        <begin position="564"/>
        <end position="575"/>
    </location>
</feature>
<comment type="subcellular location">
    <subcellularLocation>
        <location evidence="5">Cytoplasm</location>
    </subcellularLocation>
</comment>
<feature type="compositionally biased region" description="Basic and acidic residues" evidence="6">
    <location>
        <begin position="530"/>
        <end position="544"/>
    </location>
</feature>
<dbReference type="GO" id="GO:0005802">
    <property type="term" value="C:trans-Golgi network"/>
    <property type="evidence" value="ECO:0007669"/>
    <property type="project" value="TreeGrafter"/>
</dbReference>
<evidence type="ECO:0000256" key="4">
    <source>
        <dbReference type="PROSITE-ProRule" id="PRU00288"/>
    </source>
</evidence>
<dbReference type="Pfam" id="PF16746">
    <property type="entry name" value="BAR_3"/>
    <property type="match status" value="1"/>
</dbReference>
<feature type="compositionally biased region" description="Polar residues" evidence="6">
    <location>
        <begin position="246"/>
        <end position="259"/>
    </location>
</feature>
<feature type="compositionally biased region" description="Basic and acidic residues" evidence="6">
    <location>
        <begin position="1107"/>
        <end position="1118"/>
    </location>
</feature>
<dbReference type="Gene3D" id="1.20.1270.60">
    <property type="entry name" value="Arfaptin homology (AH) domain/BAR domain"/>
    <property type="match status" value="1"/>
</dbReference>
<keyword evidence="5" id="KW-0677">Repeat</keyword>
<dbReference type="InterPro" id="IPR027267">
    <property type="entry name" value="AH/BAR_dom_sf"/>
</dbReference>
<keyword evidence="5" id="KW-0963">Cytoplasm</keyword>
<evidence type="ECO:0000313" key="9">
    <source>
        <dbReference type="EMBL" id="KAH0543490.1"/>
    </source>
</evidence>
<dbReference type="FunFam" id="1.10.220.150:FF:000017">
    <property type="entry name" value="ARF GTPase activator (Csx2), putative"/>
    <property type="match status" value="1"/>
</dbReference>
<sequence length="1136" mass="125673">MGNVSSRPDDGAALYLRDQNRLSLASLSITNSRRRTLLNIVPNSFPSTRIIAKRDTGDDGVVEYIQDPDPPVASPGFLLRLNNDDELNFNFTFIIRQNPSQQPNNTAAIGTAVTTGAANNTIINGLTYIFAPNQRDLENLVTREFHANPNLHKNSNVQLVGDFSTEGNNAVQFDWSWKWRPPKAQEDKGGGWRNSCSFVEYDQRAHRLNTLASFSFWVHNAQRAMATIKPVSPRFEMIAPPKLRVPSSQSIDSRVSNPDAQGDTIDPPSPDDTLVENGLGLTQPSTQTAPQINVDISCQRPYDDMAVVEDGPLFRATMKSLEQKTGNMRTKMKKVLKRAEAAQQAQLECNDAVSAFMEALREAASSNANAVKPALEHYFDKIAREILYYEKQNTVNMQKLIIDPLTRLYTIDIKQAEAKKRDFEEESRDYYAYVGRYLGQRQDSLKEKKRVESDSKYQTKRRNFELKRFDYSSFMQDLHGGRKEQEVLSQLTKFAYAQAKTYLGTSVKVQEMMPQLEALNHEVKEADKEYQFQRTEREEKRRALETSNKTYVEPETVQPPLVPPSTSGNNGSSHISDAELSRADSTSSTLRGVAANAPSTTLSPEYGPSAAPASKNQLPSSQGSQALSGSSVSSPGQNKFKGIRDLEEKDYSSIAASDKSAGEQRKEGLLWALSRPGSHLDPKGLNKQAWHKFWVVLDQGKLSEYSNWKQKLDLHMEPIDLRMASVREARNAERRFCFEVITPQYKRVYQATSEDDMKSWITSINNALQSAMEGRGKPSGFNSSAVADGPIRRDIGSVLTGKSQPHGYGGGSYLQGSASSASNSVFRRTTVGARPAYIRNTSSSFEENPERLLQIVREADQGNCWCADCGSGLKAEWVSINLGIVLCIECSGIHRSLGTHISKIRSLTLDTTSFTTDIVELLLQVGNRVSNMIWEARLDAAMRPSPQSTREQRLKFITAKYVERAYVQPISTTLSHYSTPDETLLASIKKNDFQGVLYALALRANPNTADKSRNTHSVFLALAAADPASPQSPVSSPTRPGTPGKVVAFPIAELLVQNGAEIPATMPAFPLSPSAKLYIEQKAGRANTSGDTVGALPVIGPKGELSPVDKQKDREAKLQKRVSAGGRLARAPPLDR</sequence>